<reference evidence="1 2" key="1">
    <citation type="submission" date="2023-09" db="EMBL/GenBank/DDBJ databases">
        <title>Multi-omics analysis of a traditional fermented food reveals byproduct-associated fungal strains for waste-to-food upcycling.</title>
        <authorList>
            <consortium name="Lawrence Berkeley National Laboratory"/>
            <person name="Rekdal V.M."/>
            <person name="Villalobos-Escobedo J.M."/>
            <person name="Rodriguez-Valeron N."/>
            <person name="Garcia M.O."/>
            <person name="Vasquez D.P."/>
            <person name="Damayanti I."/>
            <person name="Sorensen P.M."/>
            <person name="Baidoo E.E."/>
            <person name="De Carvalho A.C."/>
            <person name="Riley R."/>
            <person name="Lipzen A."/>
            <person name="He G."/>
            <person name="Yan M."/>
            <person name="Haridas S."/>
            <person name="Daum C."/>
            <person name="Yoshinaga Y."/>
            <person name="Ng V."/>
            <person name="Grigoriev I.V."/>
            <person name="Munk R."/>
            <person name="Nuraida L."/>
            <person name="Wijaya C.H."/>
            <person name="Morales P.-C."/>
            <person name="Keasling J.D."/>
        </authorList>
    </citation>
    <scope>NUCLEOTIDE SEQUENCE [LARGE SCALE GENOMIC DNA]</scope>
    <source>
        <strain evidence="1 2">FGSC 2613</strain>
    </source>
</reference>
<name>A0ABR3DJU2_NEUIN</name>
<evidence type="ECO:0000313" key="2">
    <source>
        <dbReference type="Proteomes" id="UP001451303"/>
    </source>
</evidence>
<dbReference type="EMBL" id="JAVLET010000002">
    <property type="protein sequence ID" value="KAL0472951.1"/>
    <property type="molecule type" value="Genomic_DNA"/>
</dbReference>
<proteinExistence type="predicted"/>
<accession>A0ABR3DJU2</accession>
<gene>
    <name evidence="1" type="ORF">QR685DRAFT_541629</name>
</gene>
<protein>
    <submittedName>
        <fullName evidence="1">Uncharacterized protein</fullName>
    </submittedName>
</protein>
<evidence type="ECO:0000313" key="1">
    <source>
        <dbReference type="EMBL" id="KAL0472951.1"/>
    </source>
</evidence>
<sequence>MGARVYSSVSDDGNTDFLWLSETYPSIRATGAVRVYTGFHALGNANLKRAVFKELDISLNRGMLEDRLDRANSITKPPYPRPLRRQVLTTFLVVADVPKPLAPGDETPDKHRHSSNWQARRLQSISTTLAKRMRRRWVPLLGFPFRPSDRHSKVVRGPSKPAVVMLWNDP</sequence>
<comment type="caution">
    <text evidence="1">The sequence shown here is derived from an EMBL/GenBank/DDBJ whole genome shotgun (WGS) entry which is preliminary data.</text>
</comment>
<organism evidence="1 2">
    <name type="scientific">Neurospora intermedia</name>
    <dbReference type="NCBI Taxonomy" id="5142"/>
    <lineage>
        <taxon>Eukaryota</taxon>
        <taxon>Fungi</taxon>
        <taxon>Dikarya</taxon>
        <taxon>Ascomycota</taxon>
        <taxon>Pezizomycotina</taxon>
        <taxon>Sordariomycetes</taxon>
        <taxon>Sordariomycetidae</taxon>
        <taxon>Sordariales</taxon>
        <taxon>Sordariaceae</taxon>
        <taxon>Neurospora</taxon>
    </lineage>
</organism>
<dbReference type="Proteomes" id="UP001451303">
    <property type="component" value="Unassembled WGS sequence"/>
</dbReference>
<keyword evidence="2" id="KW-1185">Reference proteome</keyword>